<protein>
    <submittedName>
        <fullName evidence="3">Solute carrier family 43 member 3-like</fullName>
    </submittedName>
</protein>
<evidence type="ECO:0000313" key="2">
    <source>
        <dbReference type="Proteomes" id="UP000095283"/>
    </source>
</evidence>
<feature type="transmembrane region" description="Helical" evidence="1">
    <location>
        <begin position="107"/>
        <end position="127"/>
    </location>
</feature>
<proteinExistence type="predicted"/>
<feature type="transmembrane region" description="Helical" evidence="1">
    <location>
        <begin position="70"/>
        <end position="95"/>
    </location>
</feature>
<dbReference type="AlphaFoldDB" id="A0A1I7XAC0"/>
<organism evidence="2 3">
    <name type="scientific">Heterorhabditis bacteriophora</name>
    <name type="common">Entomopathogenic nematode worm</name>
    <dbReference type="NCBI Taxonomy" id="37862"/>
    <lineage>
        <taxon>Eukaryota</taxon>
        <taxon>Metazoa</taxon>
        <taxon>Ecdysozoa</taxon>
        <taxon>Nematoda</taxon>
        <taxon>Chromadorea</taxon>
        <taxon>Rhabditida</taxon>
        <taxon>Rhabditina</taxon>
        <taxon>Rhabditomorpha</taxon>
        <taxon>Strongyloidea</taxon>
        <taxon>Heterorhabditidae</taxon>
        <taxon>Heterorhabditis</taxon>
    </lineage>
</organism>
<keyword evidence="1" id="KW-0472">Membrane</keyword>
<keyword evidence="2" id="KW-1185">Reference proteome</keyword>
<accession>A0A1I7XAC0</accession>
<dbReference type="PANTHER" id="PTHR40288">
    <property type="entry name" value="PROTEIN CBG16535-RELATED"/>
    <property type="match status" value="1"/>
</dbReference>
<keyword evidence="1" id="KW-0812">Transmembrane</keyword>
<sequence>MKLMWCIFIEEKETRVCSVRISNRPLAAFLASLQLTVALASLFQVRYLAYDIIIFDFGLMRRVLGTEECVANYLGLLLQSSYSLGLSVLTMATAPKLLEALGGRVDFHLATMFIIYISGCILVQLGVHFHPMAPLLVSGAIILCTSRQPHQST</sequence>
<dbReference type="WBParaSite" id="Hba_14395">
    <property type="protein sequence ID" value="Hba_14395"/>
    <property type="gene ID" value="Hba_14395"/>
</dbReference>
<keyword evidence="1" id="KW-1133">Transmembrane helix</keyword>
<dbReference type="Proteomes" id="UP000095283">
    <property type="component" value="Unplaced"/>
</dbReference>
<dbReference type="PANTHER" id="PTHR40288:SF1">
    <property type="entry name" value="EXPERA DOMAIN-CONTAINING PROTEIN"/>
    <property type="match status" value="1"/>
</dbReference>
<evidence type="ECO:0000256" key="1">
    <source>
        <dbReference type="SAM" id="Phobius"/>
    </source>
</evidence>
<evidence type="ECO:0000313" key="3">
    <source>
        <dbReference type="WBParaSite" id="Hba_14395"/>
    </source>
</evidence>
<feature type="transmembrane region" description="Helical" evidence="1">
    <location>
        <begin position="26"/>
        <end position="49"/>
    </location>
</feature>
<name>A0A1I7XAC0_HETBA</name>
<reference evidence="3" key="1">
    <citation type="submission" date="2016-11" db="UniProtKB">
        <authorList>
            <consortium name="WormBaseParasite"/>
        </authorList>
    </citation>
    <scope>IDENTIFICATION</scope>
</reference>